<dbReference type="PANTHER" id="PTHR21529">
    <property type="entry name" value="MAMMARY TURMOR VIRUS RECEPTOR HOMOLOG 1, 2 MTVR1, 2"/>
    <property type="match status" value="1"/>
</dbReference>
<evidence type="ECO:0000256" key="5">
    <source>
        <dbReference type="PROSITE-ProRule" id="PRU00560"/>
    </source>
</evidence>
<evidence type="ECO:0000256" key="3">
    <source>
        <dbReference type="ARBA" id="ARBA00022806"/>
    </source>
</evidence>
<evidence type="ECO:0000256" key="7">
    <source>
        <dbReference type="SAM" id="Coils"/>
    </source>
</evidence>
<keyword evidence="6" id="KW-0863">Zinc-finger</keyword>
<keyword evidence="1 5" id="KW-0547">Nucleotide-binding</keyword>
<proteinExistence type="predicted"/>
<evidence type="ECO:0000256" key="1">
    <source>
        <dbReference type="ARBA" id="ARBA00022741"/>
    </source>
</evidence>
<dbReference type="GO" id="GO:0004386">
    <property type="term" value="F:helicase activity"/>
    <property type="evidence" value="ECO:0007669"/>
    <property type="project" value="UniProtKB-UniRule"/>
</dbReference>
<evidence type="ECO:0000259" key="9">
    <source>
        <dbReference type="PROSITE" id="PS50103"/>
    </source>
</evidence>
<dbReference type="GO" id="GO:0016787">
    <property type="term" value="F:hydrolase activity"/>
    <property type="evidence" value="ECO:0007669"/>
    <property type="project" value="UniProtKB-UniRule"/>
</dbReference>
<evidence type="ECO:0000313" key="12">
    <source>
        <dbReference type="Proteomes" id="UP001222325"/>
    </source>
</evidence>
<dbReference type="PANTHER" id="PTHR21529:SF4">
    <property type="entry name" value="TPR AND ANKYRIN REPEAT-CONTAINING PROTEIN 1"/>
    <property type="match status" value="1"/>
</dbReference>
<feature type="binding site" evidence="5">
    <location>
        <begin position="491"/>
        <end position="498"/>
    </location>
    <ligand>
        <name>ATP</name>
        <dbReference type="ChEBI" id="CHEBI:30616"/>
    </ligand>
</feature>
<evidence type="ECO:0000256" key="8">
    <source>
        <dbReference type="SAM" id="MobiDB-lite"/>
    </source>
</evidence>
<dbReference type="Gene3D" id="1.25.40.10">
    <property type="entry name" value="Tetratricopeptide repeat domain"/>
    <property type="match status" value="1"/>
</dbReference>
<evidence type="ECO:0000256" key="2">
    <source>
        <dbReference type="ARBA" id="ARBA00022801"/>
    </source>
</evidence>
<dbReference type="PROSITE" id="PS50103">
    <property type="entry name" value="ZF_C3H1"/>
    <property type="match status" value="1"/>
</dbReference>
<feature type="domain" description="C3H1-type" evidence="9">
    <location>
        <begin position="1458"/>
        <end position="1481"/>
    </location>
</feature>
<name>A0AAD6UGI0_9AGAR</name>
<dbReference type="GO" id="GO:0005524">
    <property type="term" value="F:ATP binding"/>
    <property type="evidence" value="ECO:0007669"/>
    <property type="project" value="UniProtKB-UniRule"/>
</dbReference>
<dbReference type="PROSITE" id="PS51198">
    <property type="entry name" value="UVRD_HELICASE_ATP_BIND"/>
    <property type="match status" value="1"/>
</dbReference>
<dbReference type="InterPro" id="IPR000571">
    <property type="entry name" value="Znf_CCCH"/>
</dbReference>
<evidence type="ECO:0000259" key="10">
    <source>
        <dbReference type="PROSITE" id="PS51198"/>
    </source>
</evidence>
<evidence type="ECO:0000256" key="4">
    <source>
        <dbReference type="ARBA" id="ARBA00022840"/>
    </source>
</evidence>
<feature type="domain" description="UvrD-like helicase ATP-binding" evidence="10">
    <location>
        <begin position="470"/>
        <end position="820"/>
    </location>
</feature>
<dbReference type="SUPFAM" id="SSF48452">
    <property type="entry name" value="TPR-like"/>
    <property type="match status" value="1"/>
</dbReference>
<dbReference type="InterPro" id="IPR014017">
    <property type="entry name" value="DNA_helicase_UvrD-like_C"/>
</dbReference>
<dbReference type="Proteomes" id="UP001222325">
    <property type="component" value="Unassembled WGS sequence"/>
</dbReference>
<sequence>MVPPRKASYRSDLFDASMLTSTEAVDNAAFEFQTIVNDANIERIVDEVMLHERPEVLRLVLSCVDDELIMDHFPTAADAFGASVISEILSRLSTFFLFVPVATFHEHHHQLVKDAPDVLAAIIAKLVDDPDADSVSGGRKISQKKAKLARRVAAQSKNIMDPAPFERLGIPVPETRCELEQAVEIVLATQRSVLKMYLESLRLPTVCASVKAACIRPEERAVSESAEDSSEAGGNAEHARPNNDAAPAPVYATFQPKKFSTLYRRRAAGFGEWIVTIAPRAERDLRDYNRRGRKTFTAIVKKMRDLSNGDFSPDNYQQLNGGDVEIPIYEAKITEDLKLVYQIDCIPQHDSKFKTALKVFGIYENEQLSRGSFWASLSRELGKKGEEYKDRCTLRQPGRLDPTECMFMPATFPAREDVRLSGGVPDLPSNDAEQIQSLLLYGVLLRNTAWLNISQPLLESIIADLDVAFVLEISPKELEIIEHPQSCYVLGRSGTGKTTTMLYKMLLVETSDSSAPESVRSRQLFVTQSRILAEKVGQHFAKLLGGHRPSSISQNLKAATKADRALATDEDRDWRSDLPRKFSDLQDADFPLFVSLDQLYTMIENDMPLSTQTGATNLSRLTWDKFRSEYWPHFPQSMCKGFEPSMVFSELMGVIMGSEKALTSKSRFLDREAYLNLGERGQSTFADQRERIYDLFEKYLVQKRRLGDVDAADRALLILEFFKSNGVPGKKVDYLYVDETQDNILVDTLVLRSLCYNPNGLFWAGDTAQTISAGSSFRFNELKAFLHRIEGRRRTKEIELGFQPPAPPRQFQLTVNYRSHSGIVNCAHSIIEVITKLWPNAIDVLDRERGTVDGLRPIFFTNWDAENVQSKQFLFGEQSSGGYIELGAYQCILVRNESAKKSLQAQVGDIGLIMTLYESKGLEFNDVLLYNFFEDSNTSEGQWRVVLNTMEGRTSGSAPAPAFDGMRHASVCTELKFLYVAITRARNNIWIADCSSKGEPMRTLWTSKDQVQNCVLGTDTPRFAISSTPAEWREQGDKLFENNRFSQARLCYERAFRPLEAAVARACDLRQEAHGMPNNVRREIIARKAKFSEAASAFIACANQNGEDAAVGYFRSAGKCFEQGGEIARAIDAYIKARHFNRVAELYRTLGKFDEAIATIRNEKIDHDIAEKITSVARLFYFKKGQLEKAVELFERHEEALEYLEDRGLNPERATLLESFAQLSDAAEIHLSEGRTSRAIELFIQDHNTARACACILQGLWERFSFAVVPTQDSSVTHLLELAAQVDMSSTESPSTRDEISMFRAITTQAKQQLLLLSKSFLSTENPAMALMCSDHCFVNPPKIQTLPVHAVAENLQVFYTYVKLLYQFAFHIDPCSSSVLEKIFGYRKDGENHYSVSQGTFLHLDLSAVRFPDADGNILLTGSELRSVFQKSLRGRLAKRVREENEMCRVARAFEGPCLTFALFNGYCNRGNCPQEHVYASAFTPQEYNLRIRIHLQQILIYQTLHSIEQHHAERRRWISRLYAVLNPPSFHLGSAASLDLNSIPEAELALQVVKEWVRNWSFALEFSPETHFLTDMIQLARLGFELDRKHATVYSSRFSFMMDPRKPLIYRRPPEGRYIVGEFLSALDDRYEWCLSAGVIFLQHIINKNLSIHVNVLCDVAEHLCAGLVVADRQRQGPIHDLTLPLSWFVRRFSGAGEVGGYRETNTCWLLARSLAELLEPVYSGVGADYLLFKSKNLANPTLGYMIRNIILARIRLQLEKSSAERRGVELDHVVTPKRSNSSLFWVVFEEIAVLMALFRYVDASSWTSLTRAVRSSTEGSPQDEMVQLLYAPRHQPPELRGVRQIVYQQFDDIPRLLGSVPSIASTESISVDEREAARVVPLIQNAQTDDVREDHDADSDERRLPENVAIDVPVVEPVARSEEELTTAAKIRKGILQAHHRVKQRKQGASKPSLAAGLSEIFTECMAASSTIDRRHRLYRVYFLGPLPHLLLCLDIVRTRAQKEAKQIAATEYKTAEHEALEILDQKLKDLQRTRKEVIELQKALKPAAGIHPERNLHNLKEKAGEAVSLLKGLPFATPPGLEAHINIAYKGFVQPWTTTTHRTKPKPSLNTEEEVY</sequence>
<keyword evidence="6" id="KW-0862">Zinc</keyword>
<keyword evidence="2 5" id="KW-0378">Hydrolase</keyword>
<dbReference type="GO" id="GO:0008270">
    <property type="term" value="F:zinc ion binding"/>
    <property type="evidence" value="ECO:0007669"/>
    <property type="project" value="UniProtKB-KW"/>
</dbReference>
<keyword evidence="7" id="KW-0175">Coiled coil</keyword>
<keyword evidence="12" id="KW-1185">Reference proteome</keyword>
<dbReference type="InterPro" id="IPR027417">
    <property type="entry name" value="P-loop_NTPase"/>
</dbReference>
<feature type="coiled-coil region" evidence="7">
    <location>
        <begin position="2017"/>
        <end position="2047"/>
    </location>
</feature>
<protein>
    <recommendedName>
        <fullName evidence="13">UvrD-like helicase ATP-binding domain-containing protein</fullName>
    </recommendedName>
</protein>
<evidence type="ECO:0008006" key="13">
    <source>
        <dbReference type="Google" id="ProtNLM"/>
    </source>
</evidence>
<dbReference type="Gene3D" id="3.40.50.300">
    <property type="entry name" value="P-loop containing nucleotide triphosphate hydrolases"/>
    <property type="match status" value="2"/>
</dbReference>
<keyword evidence="6" id="KW-0479">Metal-binding</keyword>
<comment type="caution">
    <text evidence="11">The sequence shown here is derived from an EMBL/GenBank/DDBJ whole genome shotgun (WGS) entry which is preliminary data.</text>
</comment>
<gene>
    <name evidence="11" type="ORF">B0H15DRAFT_796013</name>
</gene>
<dbReference type="Pfam" id="PF00580">
    <property type="entry name" value="UvrD-helicase"/>
    <property type="match status" value="1"/>
</dbReference>
<keyword evidence="3 5" id="KW-0347">Helicase</keyword>
<feature type="zinc finger region" description="C3H1-type" evidence="6">
    <location>
        <begin position="1458"/>
        <end position="1481"/>
    </location>
</feature>
<evidence type="ECO:0000256" key="6">
    <source>
        <dbReference type="PROSITE-ProRule" id="PRU00723"/>
    </source>
</evidence>
<keyword evidence="4 5" id="KW-0067">ATP-binding</keyword>
<feature type="region of interest" description="Disordered" evidence="8">
    <location>
        <begin position="219"/>
        <end position="249"/>
    </location>
</feature>
<dbReference type="Pfam" id="PF13361">
    <property type="entry name" value="UvrD_C"/>
    <property type="match status" value="1"/>
</dbReference>
<evidence type="ECO:0000313" key="11">
    <source>
        <dbReference type="EMBL" id="KAJ7102583.1"/>
    </source>
</evidence>
<reference evidence="11" key="1">
    <citation type="submission" date="2023-03" db="EMBL/GenBank/DDBJ databases">
        <title>Massive genome expansion in bonnet fungi (Mycena s.s.) driven by repeated elements and novel gene families across ecological guilds.</title>
        <authorList>
            <consortium name="Lawrence Berkeley National Laboratory"/>
            <person name="Harder C.B."/>
            <person name="Miyauchi S."/>
            <person name="Viragh M."/>
            <person name="Kuo A."/>
            <person name="Thoen E."/>
            <person name="Andreopoulos B."/>
            <person name="Lu D."/>
            <person name="Skrede I."/>
            <person name="Drula E."/>
            <person name="Henrissat B."/>
            <person name="Morin E."/>
            <person name="Kohler A."/>
            <person name="Barry K."/>
            <person name="LaButti K."/>
            <person name="Morin E."/>
            <person name="Salamov A."/>
            <person name="Lipzen A."/>
            <person name="Mereny Z."/>
            <person name="Hegedus B."/>
            <person name="Baldrian P."/>
            <person name="Stursova M."/>
            <person name="Weitz H."/>
            <person name="Taylor A."/>
            <person name="Grigoriev I.V."/>
            <person name="Nagy L.G."/>
            <person name="Martin F."/>
            <person name="Kauserud H."/>
        </authorList>
    </citation>
    <scope>NUCLEOTIDE SEQUENCE</scope>
    <source>
        <strain evidence="11">CBHHK173m</strain>
    </source>
</reference>
<accession>A0AAD6UGI0</accession>
<dbReference type="EMBL" id="JARJCN010000003">
    <property type="protein sequence ID" value="KAJ7102583.1"/>
    <property type="molecule type" value="Genomic_DNA"/>
</dbReference>
<organism evidence="11 12">
    <name type="scientific">Mycena belliarum</name>
    <dbReference type="NCBI Taxonomy" id="1033014"/>
    <lineage>
        <taxon>Eukaryota</taxon>
        <taxon>Fungi</taxon>
        <taxon>Dikarya</taxon>
        <taxon>Basidiomycota</taxon>
        <taxon>Agaricomycotina</taxon>
        <taxon>Agaricomycetes</taxon>
        <taxon>Agaricomycetidae</taxon>
        <taxon>Agaricales</taxon>
        <taxon>Marasmiineae</taxon>
        <taxon>Mycenaceae</taxon>
        <taxon>Mycena</taxon>
    </lineage>
</organism>
<dbReference type="InterPro" id="IPR011990">
    <property type="entry name" value="TPR-like_helical_dom_sf"/>
</dbReference>
<dbReference type="InterPro" id="IPR039904">
    <property type="entry name" value="TRANK1"/>
</dbReference>
<dbReference type="SUPFAM" id="SSF52540">
    <property type="entry name" value="P-loop containing nucleoside triphosphate hydrolases"/>
    <property type="match status" value="1"/>
</dbReference>
<dbReference type="InterPro" id="IPR014016">
    <property type="entry name" value="UvrD-like_ATP-bd"/>
</dbReference>